<dbReference type="GO" id="GO:0003676">
    <property type="term" value="F:nucleic acid binding"/>
    <property type="evidence" value="ECO:0007669"/>
    <property type="project" value="InterPro"/>
</dbReference>
<dbReference type="PANTHER" id="PTHR28083:SF1">
    <property type="entry name" value="GOOD FOR FULL DBP5 ACTIVITY PROTEIN 2"/>
    <property type="match status" value="1"/>
</dbReference>
<feature type="region of interest" description="Disordered" evidence="1">
    <location>
        <begin position="1"/>
        <end position="24"/>
    </location>
</feature>
<sequence>MVFGEQHIDKNDKPNYQTSGGPSYVYTHERKEAQKKAPEKRAAIDINAPKANSLEWEKTGLKLGDPAGENDFFCPWRLVTGYTDMFVGKANGELARPLFELGALHENRVWDLYYIHRPDAPHKDPLLFVPTYQFEHLLDTVNNKLGIYLNIPGGANNKKFRHAFGLGDTPRPRFLGRSTSEEVFHDLTEDYPPIHSDDNLAKATDLGREFFIEYLQSIMAIHNKKKGKASKSRKRLKVHREWGHSTKRVQRYLGLRQSNGIANTAQVTASGAQTVDLGRPMDIKPEDSVRFVAIDIEAYEHNHDLITEVGVAVLDTDKLVGVGPGEAGKNWFPLIDAHHFRVDEARWAVNRDHVHGCPDWFNFGDSEFVPRDMIPSMLEKIINQAEAKPGETAIGGRRPVVLVFHESAADIKYLDVLGYSIYRATNVLEIADTRHMDSFNRRTNNPNALEKILGRLGVHCQNLHNAGNDAVYTLQAMIALAIERRLYSLASRVGEETSSHIPFEEFRSGEGWESGGEDSDGGEPVPPVPDFAGSAYQGNW</sequence>
<proteinExistence type="predicted"/>
<keyword evidence="4" id="KW-1185">Reference proteome</keyword>
<organism evidence="3 4">
    <name type="scientific">Cercophora newfieldiana</name>
    <dbReference type="NCBI Taxonomy" id="92897"/>
    <lineage>
        <taxon>Eukaryota</taxon>
        <taxon>Fungi</taxon>
        <taxon>Dikarya</taxon>
        <taxon>Ascomycota</taxon>
        <taxon>Pezizomycotina</taxon>
        <taxon>Sordariomycetes</taxon>
        <taxon>Sordariomycetidae</taxon>
        <taxon>Sordariales</taxon>
        <taxon>Lasiosphaeriaceae</taxon>
        <taxon>Cercophora</taxon>
    </lineage>
</organism>
<evidence type="ECO:0000259" key="2">
    <source>
        <dbReference type="Pfam" id="PF21762"/>
    </source>
</evidence>
<dbReference type="Gene3D" id="3.30.420.10">
    <property type="entry name" value="Ribonuclease H-like superfamily/Ribonuclease H"/>
    <property type="match status" value="1"/>
</dbReference>
<feature type="region of interest" description="Disordered" evidence="1">
    <location>
        <begin position="504"/>
        <end position="540"/>
    </location>
</feature>
<dbReference type="InterPro" id="IPR036397">
    <property type="entry name" value="RNaseH_sf"/>
</dbReference>
<reference evidence="3" key="1">
    <citation type="submission" date="2023-06" db="EMBL/GenBank/DDBJ databases">
        <title>Genome-scale phylogeny and comparative genomics of the fungal order Sordariales.</title>
        <authorList>
            <consortium name="Lawrence Berkeley National Laboratory"/>
            <person name="Hensen N."/>
            <person name="Bonometti L."/>
            <person name="Westerberg I."/>
            <person name="Brannstrom I.O."/>
            <person name="Guillou S."/>
            <person name="Cros-Aarteil S."/>
            <person name="Calhoun S."/>
            <person name="Haridas S."/>
            <person name="Kuo A."/>
            <person name="Mondo S."/>
            <person name="Pangilinan J."/>
            <person name="Riley R."/>
            <person name="Labutti K."/>
            <person name="Andreopoulos B."/>
            <person name="Lipzen A."/>
            <person name="Chen C."/>
            <person name="Yanf M."/>
            <person name="Daum C."/>
            <person name="Ng V."/>
            <person name="Clum A."/>
            <person name="Steindorff A."/>
            <person name="Ohm R."/>
            <person name="Martin F."/>
            <person name="Silar P."/>
            <person name="Natvig D."/>
            <person name="Lalanne C."/>
            <person name="Gautier V."/>
            <person name="Ament-Velasquez S.L."/>
            <person name="Kruys A."/>
            <person name="Hutchinson M.I."/>
            <person name="Powell A.J."/>
            <person name="Barry K."/>
            <person name="Miller A.N."/>
            <person name="Grigoriev I.V."/>
            <person name="Debuchy R."/>
            <person name="Gladieux P."/>
            <person name="Thoren M.H."/>
            <person name="Johannesson H."/>
        </authorList>
    </citation>
    <scope>NUCLEOTIDE SEQUENCE</scope>
    <source>
        <strain evidence="3">SMH2532-1</strain>
    </source>
</reference>
<evidence type="ECO:0000313" key="3">
    <source>
        <dbReference type="EMBL" id="KAK0646599.1"/>
    </source>
</evidence>
<dbReference type="AlphaFoldDB" id="A0AA39Y6G2"/>
<evidence type="ECO:0000313" key="4">
    <source>
        <dbReference type="Proteomes" id="UP001174936"/>
    </source>
</evidence>
<protein>
    <recommendedName>
        <fullName evidence="2">Gfd2/YDR514C-like C-terminal domain-containing protein</fullName>
    </recommendedName>
</protein>
<accession>A0AA39Y6G2</accession>
<dbReference type="EMBL" id="JAULSV010000004">
    <property type="protein sequence ID" value="KAK0646599.1"/>
    <property type="molecule type" value="Genomic_DNA"/>
</dbReference>
<comment type="caution">
    <text evidence="3">The sequence shown here is derived from an EMBL/GenBank/DDBJ whole genome shotgun (WGS) entry which is preliminary data.</text>
</comment>
<dbReference type="InterPro" id="IPR048519">
    <property type="entry name" value="Gfd2/YDR514C-like_C"/>
</dbReference>
<dbReference type="InterPro" id="IPR012337">
    <property type="entry name" value="RNaseH-like_sf"/>
</dbReference>
<dbReference type="Pfam" id="PF21762">
    <property type="entry name" value="DEDDh_C"/>
    <property type="match status" value="1"/>
</dbReference>
<gene>
    <name evidence="3" type="ORF">B0T16DRAFT_328729</name>
</gene>
<dbReference type="GO" id="GO:0005634">
    <property type="term" value="C:nucleus"/>
    <property type="evidence" value="ECO:0007669"/>
    <property type="project" value="TreeGrafter"/>
</dbReference>
<dbReference type="SUPFAM" id="SSF53098">
    <property type="entry name" value="Ribonuclease H-like"/>
    <property type="match status" value="1"/>
</dbReference>
<dbReference type="InterPro" id="IPR040151">
    <property type="entry name" value="Gfd2/YDR514C-like"/>
</dbReference>
<feature type="compositionally biased region" description="Basic and acidic residues" evidence="1">
    <location>
        <begin position="1"/>
        <end position="13"/>
    </location>
</feature>
<dbReference type="Proteomes" id="UP001174936">
    <property type="component" value="Unassembled WGS sequence"/>
</dbReference>
<name>A0AA39Y6G2_9PEZI</name>
<evidence type="ECO:0000256" key="1">
    <source>
        <dbReference type="SAM" id="MobiDB-lite"/>
    </source>
</evidence>
<feature type="domain" description="Gfd2/YDR514C-like C-terminal" evidence="2">
    <location>
        <begin position="291"/>
        <end position="480"/>
    </location>
</feature>
<dbReference type="PANTHER" id="PTHR28083">
    <property type="entry name" value="GOOD FOR FULL DBP5 ACTIVITY PROTEIN 2"/>
    <property type="match status" value="1"/>
</dbReference>